<name>A0ACB9RQW9_9MYRT</name>
<keyword evidence="2" id="KW-1185">Reference proteome</keyword>
<protein>
    <submittedName>
        <fullName evidence="1">Uncharacterized protein</fullName>
    </submittedName>
</protein>
<gene>
    <name evidence="1" type="ORF">MLD38_006790</name>
</gene>
<evidence type="ECO:0000313" key="1">
    <source>
        <dbReference type="EMBL" id="KAI4380621.1"/>
    </source>
</evidence>
<dbReference type="Proteomes" id="UP001057402">
    <property type="component" value="Chromosome 3"/>
</dbReference>
<sequence length="113" mass="12254">MKASPIACCFLLLPLLLSQAQGSSRKLAAMAATPSPSSAPKNEKINRGGNIPNSIFDAKITRSIRTVGKRGEKEASYRVKLGEQRGSDKSYPNVLDIAEMDYSPAKREPPIHN</sequence>
<dbReference type="EMBL" id="CM042882">
    <property type="protein sequence ID" value="KAI4380621.1"/>
    <property type="molecule type" value="Genomic_DNA"/>
</dbReference>
<proteinExistence type="predicted"/>
<evidence type="ECO:0000313" key="2">
    <source>
        <dbReference type="Proteomes" id="UP001057402"/>
    </source>
</evidence>
<comment type="caution">
    <text evidence="1">The sequence shown here is derived from an EMBL/GenBank/DDBJ whole genome shotgun (WGS) entry which is preliminary data.</text>
</comment>
<reference evidence="2" key="1">
    <citation type="journal article" date="2023" name="Front. Plant Sci.">
        <title>Chromosomal-level genome assembly of Melastoma candidum provides insights into trichome evolution.</title>
        <authorList>
            <person name="Zhong Y."/>
            <person name="Wu W."/>
            <person name="Sun C."/>
            <person name="Zou P."/>
            <person name="Liu Y."/>
            <person name="Dai S."/>
            <person name="Zhou R."/>
        </authorList>
    </citation>
    <scope>NUCLEOTIDE SEQUENCE [LARGE SCALE GENOMIC DNA]</scope>
</reference>
<organism evidence="1 2">
    <name type="scientific">Melastoma candidum</name>
    <dbReference type="NCBI Taxonomy" id="119954"/>
    <lineage>
        <taxon>Eukaryota</taxon>
        <taxon>Viridiplantae</taxon>
        <taxon>Streptophyta</taxon>
        <taxon>Embryophyta</taxon>
        <taxon>Tracheophyta</taxon>
        <taxon>Spermatophyta</taxon>
        <taxon>Magnoliopsida</taxon>
        <taxon>eudicotyledons</taxon>
        <taxon>Gunneridae</taxon>
        <taxon>Pentapetalae</taxon>
        <taxon>rosids</taxon>
        <taxon>malvids</taxon>
        <taxon>Myrtales</taxon>
        <taxon>Melastomataceae</taxon>
        <taxon>Melastomatoideae</taxon>
        <taxon>Melastomateae</taxon>
        <taxon>Melastoma</taxon>
    </lineage>
</organism>
<accession>A0ACB9RQW9</accession>